<feature type="transmembrane region" description="Helical" evidence="7">
    <location>
        <begin position="97"/>
        <end position="118"/>
    </location>
</feature>
<feature type="transmembrane region" description="Helical" evidence="7">
    <location>
        <begin position="374"/>
        <end position="392"/>
    </location>
</feature>
<dbReference type="PANTHER" id="PTHR30250:SF10">
    <property type="entry name" value="LIPOPOLYSACCHARIDE BIOSYNTHESIS PROTEIN WZXC"/>
    <property type="match status" value="1"/>
</dbReference>
<sequence>MKDRLRKFLVRMLPKGDTLEQTVKSGAWMGAMNVLSRGLQILLVIILANLLDPADFGLMGIALLVLSGLRKFSKLGLNAAVIQNKEKNVDEYMNTMWVLQLVRGAVIAVVLLAVAPLIGSVFSEPRATDVVRVVAITPLFSALRNPAIVYFKKNLNFHKEFAYRMSGSVSRFVVSLGWALVSPTVWALIAGLVASRFAKFVFSYYAHDYRPWPSFELDRAKELIDYGKWITSNTILYFLYTEGDDVVVGWLLTSTALGFYQTAYRMSNAPATEISQVISSVTFPAFSTLQDDIAAMREAYYRTLQMTAFLTFPAAFGIAAIAPTFVETFMGEQWLPMVTAMQILTAYGLMRAVGKTMGPVWKAVGRPDYLTKLALLRVGLIALLIIPVTNRFGIEGTALLITGIYIFPILPIDTYIIVKTIQGSYKRFVKQLFYPLVCSGGMFVAVVWLDQQLPLEAGVLEFATLVTTGAIVYMALVALFATRFEWAIEENLRSMFSSLS</sequence>
<evidence type="ECO:0000256" key="7">
    <source>
        <dbReference type="SAM" id="Phobius"/>
    </source>
</evidence>
<dbReference type="InterPro" id="IPR050833">
    <property type="entry name" value="Poly_Biosynth_Transport"/>
</dbReference>
<feature type="transmembrane region" description="Helical" evidence="7">
    <location>
        <begin position="462"/>
        <end position="481"/>
    </location>
</feature>
<dbReference type="EMBL" id="WOWA01000011">
    <property type="protein sequence ID" value="NLV15284.1"/>
    <property type="molecule type" value="Genomic_DNA"/>
</dbReference>
<dbReference type="AlphaFoldDB" id="A0A847USC9"/>
<evidence type="ECO:0000256" key="6">
    <source>
        <dbReference type="ARBA" id="ARBA00023136"/>
    </source>
</evidence>
<evidence type="ECO:0000256" key="5">
    <source>
        <dbReference type="ARBA" id="ARBA00022989"/>
    </source>
</evidence>
<comment type="subcellular location">
    <subcellularLocation>
        <location evidence="1">Cell membrane</location>
        <topology evidence="1">Multi-pass membrane protein</topology>
    </subcellularLocation>
</comment>
<keyword evidence="6 7" id="KW-0472">Membrane</keyword>
<evidence type="ECO:0000256" key="1">
    <source>
        <dbReference type="ARBA" id="ARBA00004651"/>
    </source>
</evidence>
<protein>
    <submittedName>
        <fullName evidence="8">Oligosaccharide flippase family protein</fullName>
    </submittedName>
</protein>
<evidence type="ECO:0000256" key="4">
    <source>
        <dbReference type="ARBA" id="ARBA00022692"/>
    </source>
</evidence>
<accession>A0A847USC9</accession>
<keyword evidence="5 7" id="KW-1133">Transmembrane helix</keyword>
<evidence type="ECO:0000313" key="8">
    <source>
        <dbReference type="EMBL" id="NLV15284.1"/>
    </source>
</evidence>
<organism evidence="8 9">
    <name type="scientific">Haloarcula argentinensis</name>
    <dbReference type="NCBI Taxonomy" id="43776"/>
    <lineage>
        <taxon>Archaea</taxon>
        <taxon>Methanobacteriati</taxon>
        <taxon>Methanobacteriota</taxon>
        <taxon>Stenosarchaea group</taxon>
        <taxon>Halobacteria</taxon>
        <taxon>Halobacteriales</taxon>
        <taxon>Haloarculaceae</taxon>
        <taxon>Haloarcula</taxon>
    </lineage>
</organism>
<dbReference type="PANTHER" id="PTHR30250">
    <property type="entry name" value="PST FAMILY PREDICTED COLANIC ACID TRANSPORTER"/>
    <property type="match status" value="1"/>
</dbReference>
<keyword evidence="3" id="KW-1003">Cell membrane</keyword>
<comment type="caution">
    <text evidence="8">The sequence shown here is derived from an EMBL/GenBank/DDBJ whole genome shotgun (WGS) entry which is preliminary data.</text>
</comment>
<feature type="transmembrane region" description="Helical" evidence="7">
    <location>
        <begin position="432"/>
        <end position="450"/>
    </location>
</feature>
<dbReference type="Proteomes" id="UP000641625">
    <property type="component" value="Unassembled WGS sequence"/>
</dbReference>
<comment type="similarity">
    <text evidence="2">Belongs to the polysaccharide synthase family.</text>
</comment>
<proteinExistence type="inferred from homology"/>
<dbReference type="CDD" id="cd13127">
    <property type="entry name" value="MATE_tuaB_like"/>
    <property type="match status" value="1"/>
</dbReference>
<feature type="transmembrane region" description="Helical" evidence="7">
    <location>
        <begin position="303"/>
        <end position="322"/>
    </location>
</feature>
<reference evidence="8" key="1">
    <citation type="submission" date="2019-12" db="EMBL/GenBank/DDBJ databases">
        <title>Whole genome sequencing of Haloarcula argentinensis strain pws5.</title>
        <authorList>
            <person name="Verma D.K."/>
            <person name="Gopal K."/>
            <person name="Prasad E.S."/>
        </authorList>
    </citation>
    <scope>NUCLEOTIDE SEQUENCE</scope>
    <source>
        <strain evidence="8">Pws5</strain>
    </source>
</reference>
<feature type="transmembrane region" description="Helical" evidence="7">
    <location>
        <begin position="171"/>
        <end position="194"/>
    </location>
</feature>
<dbReference type="GO" id="GO:0005886">
    <property type="term" value="C:plasma membrane"/>
    <property type="evidence" value="ECO:0007669"/>
    <property type="project" value="UniProtKB-SubCell"/>
</dbReference>
<feature type="transmembrane region" description="Helical" evidence="7">
    <location>
        <begin position="398"/>
        <end position="420"/>
    </location>
</feature>
<feature type="transmembrane region" description="Helical" evidence="7">
    <location>
        <begin position="41"/>
        <end position="66"/>
    </location>
</feature>
<dbReference type="RefSeq" id="WP_170098633.1">
    <property type="nucleotide sequence ID" value="NZ_WOWA01000011.1"/>
</dbReference>
<evidence type="ECO:0000256" key="3">
    <source>
        <dbReference type="ARBA" id="ARBA00022475"/>
    </source>
</evidence>
<dbReference type="Pfam" id="PF13440">
    <property type="entry name" value="Polysacc_synt_3"/>
    <property type="match status" value="1"/>
</dbReference>
<feature type="transmembrane region" description="Helical" evidence="7">
    <location>
        <begin position="334"/>
        <end position="353"/>
    </location>
</feature>
<evidence type="ECO:0000313" key="9">
    <source>
        <dbReference type="Proteomes" id="UP000641625"/>
    </source>
</evidence>
<gene>
    <name evidence="8" type="ORF">GOC77_18645</name>
</gene>
<keyword evidence="4 7" id="KW-0812">Transmembrane</keyword>
<name>A0A847USC9_HALAR</name>
<evidence type="ECO:0000256" key="2">
    <source>
        <dbReference type="ARBA" id="ARBA00007430"/>
    </source>
</evidence>